<accession>A0A7G8BFC4</accession>
<dbReference type="RefSeq" id="WP_186741722.1">
    <property type="nucleotide sequence ID" value="NZ_CP060394.1"/>
</dbReference>
<evidence type="ECO:0000313" key="2">
    <source>
        <dbReference type="Proteomes" id="UP000515312"/>
    </source>
</evidence>
<dbReference type="KEGG" id="adin:H7849_19440"/>
<sequence length="261" mass="29687">MYHNPPEKADMLREERNQSTVSLSDSLTQFPGHDGDKNCSKLTFFEHYHCGKLAIHIHLSILRNGERANLCLEMHRFWQVFSHCEEFPVFIEEGRGIAWSRASRQDGYMQFPVLVSVCEVSESHQSRWHKVSPTLVRLQSLNDCDCLKRNAPERITTDFLVKRTTASGDGKLMMRFGFLAWVVPSEKFANKIVETGIGGLKNISEHMGYDRGRVAANCGFEVSPSFSLRLVITLGKEPNVLWIDVFGDGFIEDVEMMACPL</sequence>
<protein>
    <submittedName>
        <fullName evidence="1">Uncharacterized protein</fullName>
    </submittedName>
</protein>
<keyword evidence="2" id="KW-1185">Reference proteome</keyword>
<gene>
    <name evidence="1" type="ORF">H7849_19440</name>
</gene>
<dbReference type="Proteomes" id="UP000515312">
    <property type="component" value="Chromosome"/>
</dbReference>
<organism evidence="1 2">
    <name type="scientific">Alloacidobacterium dinghuense</name>
    <dbReference type="NCBI Taxonomy" id="2763107"/>
    <lineage>
        <taxon>Bacteria</taxon>
        <taxon>Pseudomonadati</taxon>
        <taxon>Acidobacteriota</taxon>
        <taxon>Terriglobia</taxon>
        <taxon>Terriglobales</taxon>
        <taxon>Acidobacteriaceae</taxon>
        <taxon>Alloacidobacterium</taxon>
    </lineage>
</organism>
<proteinExistence type="predicted"/>
<dbReference type="EMBL" id="CP060394">
    <property type="protein sequence ID" value="QNI31244.1"/>
    <property type="molecule type" value="Genomic_DNA"/>
</dbReference>
<reference evidence="1 2" key="1">
    <citation type="submission" date="2020-08" db="EMBL/GenBank/DDBJ databases">
        <title>Edaphobacter telluris sp. nov. and Acidobacterium dinghuensis sp. nov., two acidobacteria isolated from forest soil.</title>
        <authorList>
            <person name="Fu J."/>
            <person name="Qiu L."/>
        </authorList>
    </citation>
    <scope>NUCLEOTIDE SEQUENCE [LARGE SCALE GENOMIC DNA]</scope>
    <source>
        <strain evidence="1">4Y35</strain>
    </source>
</reference>
<dbReference type="AlphaFoldDB" id="A0A7G8BFC4"/>
<evidence type="ECO:0000313" key="1">
    <source>
        <dbReference type="EMBL" id="QNI31244.1"/>
    </source>
</evidence>
<name>A0A7G8BFC4_9BACT</name>